<dbReference type="InterPro" id="IPR039420">
    <property type="entry name" value="WalR-like"/>
</dbReference>
<dbReference type="Pfam" id="PF00486">
    <property type="entry name" value="Trans_reg_C"/>
    <property type="match status" value="1"/>
</dbReference>
<dbReference type="InterPro" id="IPR001867">
    <property type="entry name" value="OmpR/PhoB-type_DNA-bd"/>
</dbReference>
<evidence type="ECO:0000259" key="8">
    <source>
        <dbReference type="PROSITE" id="PS50110"/>
    </source>
</evidence>
<dbReference type="EMBL" id="CP016094">
    <property type="protein sequence ID" value="AOS43717.1"/>
    <property type="molecule type" value="Genomic_DNA"/>
</dbReference>
<accession>A0A1D8AS62</accession>
<dbReference type="CDD" id="cd17574">
    <property type="entry name" value="REC_OmpR"/>
    <property type="match status" value="1"/>
</dbReference>
<dbReference type="AlphaFoldDB" id="A0A1D8AS62"/>
<dbReference type="InterPro" id="IPR016032">
    <property type="entry name" value="Sig_transdc_resp-reg_C-effctor"/>
</dbReference>
<proteinExistence type="predicted"/>
<gene>
    <name evidence="10" type="primary">ompR</name>
    <name evidence="10" type="ORF">Verru16b_00771</name>
</gene>
<dbReference type="GO" id="GO:0000156">
    <property type="term" value="F:phosphorelay response regulator activity"/>
    <property type="evidence" value="ECO:0007669"/>
    <property type="project" value="TreeGrafter"/>
</dbReference>
<dbReference type="Gene3D" id="3.40.50.2300">
    <property type="match status" value="1"/>
</dbReference>
<evidence type="ECO:0000256" key="5">
    <source>
        <dbReference type="ARBA" id="ARBA00023163"/>
    </source>
</evidence>
<dbReference type="InterPro" id="IPR001789">
    <property type="entry name" value="Sig_transdc_resp-reg_receiver"/>
</dbReference>
<evidence type="ECO:0000313" key="11">
    <source>
        <dbReference type="Proteomes" id="UP000095228"/>
    </source>
</evidence>
<keyword evidence="3" id="KW-0805">Transcription regulation</keyword>
<sequence length="241" mass="26824">METQPKLLIVEDDTRTRLLLERYLKEQGFPVLSLSGGRRVDETLAAQPVKLIILDLMLPGEDGLSLCRRLRARGEDVPIIILTAKGDEVDRVVGLEVGADDYVAKPFSPRELVARINAVLRRRNPAAVHGAPSPISQVVRFGPCELNFGTRELSREGKTLVMSTGEFAVLEALARHPHVPLSRDRLMDLARGKEQGAHDRSMDVQVSRVRRLIEDDSSKPRYIQTVWGFGYVFVPDAPATP</sequence>
<dbReference type="PROSITE" id="PS51755">
    <property type="entry name" value="OMPR_PHOB"/>
    <property type="match status" value="1"/>
</dbReference>
<keyword evidence="5" id="KW-0804">Transcription</keyword>
<dbReference type="GO" id="GO:0032993">
    <property type="term" value="C:protein-DNA complex"/>
    <property type="evidence" value="ECO:0007669"/>
    <property type="project" value="TreeGrafter"/>
</dbReference>
<dbReference type="SUPFAM" id="SSF46894">
    <property type="entry name" value="C-terminal effector domain of the bipartite response regulators"/>
    <property type="match status" value="1"/>
</dbReference>
<dbReference type="PANTHER" id="PTHR48111:SF4">
    <property type="entry name" value="DNA-BINDING DUAL TRANSCRIPTIONAL REGULATOR OMPR"/>
    <property type="match status" value="1"/>
</dbReference>
<dbReference type="KEGG" id="obg:Verru16b_00771"/>
<dbReference type="GO" id="GO:0000976">
    <property type="term" value="F:transcription cis-regulatory region binding"/>
    <property type="evidence" value="ECO:0007669"/>
    <property type="project" value="TreeGrafter"/>
</dbReference>
<dbReference type="PANTHER" id="PTHR48111">
    <property type="entry name" value="REGULATOR OF RPOS"/>
    <property type="match status" value="1"/>
</dbReference>
<evidence type="ECO:0000256" key="4">
    <source>
        <dbReference type="ARBA" id="ARBA00023125"/>
    </source>
</evidence>
<evidence type="ECO:0000256" key="2">
    <source>
        <dbReference type="ARBA" id="ARBA00023012"/>
    </source>
</evidence>
<dbReference type="NCBIfam" id="NF007005">
    <property type="entry name" value="PRK09468.1"/>
    <property type="match status" value="1"/>
</dbReference>
<feature type="domain" description="Response regulatory" evidence="8">
    <location>
        <begin position="6"/>
        <end position="120"/>
    </location>
</feature>
<dbReference type="Pfam" id="PF00072">
    <property type="entry name" value="Response_reg"/>
    <property type="match status" value="1"/>
</dbReference>
<feature type="modified residue" description="4-aspartylphosphate" evidence="6">
    <location>
        <position position="55"/>
    </location>
</feature>
<name>A0A1D8AS62_9BACT</name>
<feature type="DNA-binding region" description="OmpR/PhoB-type" evidence="7">
    <location>
        <begin position="136"/>
        <end position="235"/>
    </location>
</feature>
<organism evidence="10 11">
    <name type="scientific">Lacunisphaera limnophila</name>
    <dbReference type="NCBI Taxonomy" id="1838286"/>
    <lineage>
        <taxon>Bacteria</taxon>
        <taxon>Pseudomonadati</taxon>
        <taxon>Verrucomicrobiota</taxon>
        <taxon>Opitutia</taxon>
        <taxon>Opitutales</taxon>
        <taxon>Opitutaceae</taxon>
        <taxon>Lacunisphaera</taxon>
    </lineage>
</organism>
<dbReference type="PROSITE" id="PS50110">
    <property type="entry name" value="RESPONSE_REGULATORY"/>
    <property type="match status" value="1"/>
</dbReference>
<dbReference type="Proteomes" id="UP000095228">
    <property type="component" value="Chromosome"/>
</dbReference>
<evidence type="ECO:0000256" key="6">
    <source>
        <dbReference type="PROSITE-ProRule" id="PRU00169"/>
    </source>
</evidence>
<dbReference type="GO" id="GO:0005829">
    <property type="term" value="C:cytosol"/>
    <property type="evidence" value="ECO:0007669"/>
    <property type="project" value="TreeGrafter"/>
</dbReference>
<protein>
    <submittedName>
        <fullName evidence="10">Transcriptional regulatory protein OmpR</fullName>
    </submittedName>
</protein>
<evidence type="ECO:0000259" key="9">
    <source>
        <dbReference type="PROSITE" id="PS51755"/>
    </source>
</evidence>
<feature type="domain" description="OmpR/PhoB-type" evidence="9">
    <location>
        <begin position="136"/>
        <end position="235"/>
    </location>
</feature>
<dbReference type="CDD" id="cd00383">
    <property type="entry name" value="trans_reg_C"/>
    <property type="match status" value="1"/>
</dbReference>
<keyword evidence="11" id="KW-1185">Reference proteome</keyword>
<keyword evidence="2" id="KW-0902">Two-component regulatory system</keyword>
<dbReference type="SMART" id="SM00862">
    <property type="entry name" value="Trans_reg_C"/>
    <property type="match status" value="1"/>
</dbReference>
<evidence type="ECO:0000313" key="10">
    <source>
        <dbReference type="EMBL" id="AOS43717.1"/>
    </source>
</evidence>
<evidence type="ECO:0000256" key="1">
    <source>
        <dbReference type="ARBA" id="ARBA00022553"/>
    </source>
</evidence>
<reference evidence="10 11" key="1">
    <citation type="submission" date="2016-06" db="EMBL/GenBank/DDBJ databases">
        <title>Three novel species with peptidoglycan cell walls form the new genus Lacunisphaera gen. nov. in the family Opitutaceae of the verrucomicrobial subdivision 4.</title>
        <authorList>
            <person name="Rast P."/>
            <person name="Gloeckner I."/>
            <person name="Jogler M."/>
            <person name="Boedeker C."/>
            <person name="Jeske O."/>
            <person name="Wiegand S."/>
            <person name="Reinhardt R."/>
            <person name="Schumann P."/>
            <person name="Rohde M."/>
            <person name="Spring S."/>
            <person name="Gloeckner F.O."/>
            <person name="Jogler C."/>
        </authorList>
    </citation>
    <scope>NUCLEOTIDE SEQUENCE [LARGE SCALE GENOMIC DNA]</scope>
    <source>
        <strain evidence="10 11">IG16b</strain>
    </source>
</reference>
<evidence type="ECO:0000256" key="3">
    <source>
        <dbReference type="ARBA" id="ARBA00023015"/>
    </source>
</evidence>
<dbReference type="Gene3D" id="6.10.250.690">
    <property type="match status" value="1"/>
</dbReference>
<dbReference type="PATRIC" id="fig|1838286.3.peg.780"/>
<dbReference type="STRING" id="1838286.Verru16b_00771"/>
<keyword evidence="1 6" id="KW-0597">Phosphoprotein</keyword>
<dbReference type="SUPFAM" id="SSF52172">
    <property type="entry name" value="CheY-like"/>
    <property type="match status" value="1"/>
</dbReference>
<dbReference type="Gene3D" id="1.10.10.10">
    <property type="entry name" value="Winged helix-like DNA-binding domain superfamily/Winged helix DNA-binding domain"/>
    <property type="match status" value="1"/>
</dbReference>
<dbReference type="RefSeq" id="WP_069961044.1">
    <property type="nucleotide sequence ID" value="NZ_CP016094.1"/>
</dbReference>
<keyword evidence="4 7" id="KW-0238">DNA-binding</keyword>
<dbReference type="GO" id="GO:0006355">
    <property type="term" value="P:regulation of DNA-templated transcription"/>
    <property type="evidence" value="ECO:0007669"/>
    <property type="project" value="InterPro"/>
</dbReference>
<dbReference type="OrthoDB" id="9778145at2"/>
<dbReference type="SMART" id="SM00448">
    <property type="entry name" value="REC"/>
    <property type="match status" value="1"/>
</dbReference>
<dbReference type="InterPro" id="IPR011006">
    <property type="entry name" value="CheY-like_superfamily"/>
</dbReference>
<dbReference type="InterPro" id="IPR036388">
    <property type="entry name" value="WH-like_DNA-bd_sf"/>
</dbReference>
<evidence type="ECO:0000256" key="7">
    <source>
        <dbReference type="PROSITE-ProRule" id="PRU01091"/>
    </source>
</evidence>